<dbReference type="EC" id="3.5.4.19" evidence="15"/>
<dbReference type="GO" id="GO:0005737">
    <property type="term" value="C:cytoplasm"/>
    <property type="evidence" value="ECO:0007669"/>
    <property type="project" value="UniProtKB-SubCell"/>
</dbReference>
<evidence type="ECO:0000256" key="12">
    <source>
        <dbReference type="ARBA" id="ARBA00022840"/>
    </source>
</evidence>
<keyword evidence="8 15" id="KW-0963">Cytoplasm</keyword>
<dbReference type="GO" id="GO:0000105">
    <property type="term" value="P:L-histidine biosynthetic process"/>
    <property type="evidence" value="ECO:0007669"/>
    <property type="project" value="UniProtKB-UniRule"/>
</dbReference>
<evidence type="ECO:0000256" key="3">
    <source>
        <dbReference type="ARBA" id="ARBA00004496"/>
    </source>
</evidence>
<dbReference type="SUPFAM" id="SSF101386">
    <property type="entry name" value="all-alpha NTP pyrophosphatases"/>
    <property type="match status" value="1"/>
</dbReference>
<evidence type="ECO:0000256" key="5">
    <source>
        <dbReference type="ARBA" id="ARBA00005204"/>
    </source>
</evidence>
<dbReference type="EMBL" id="QPJS01000001">
    <property type="protein sequence ID" value="RCX05038.1"/>
    <property type="molecule type" value="Genomic_DNA"/>
</dbReference>
<dbReference type="CDD" id="cd11534">
    <property type="entry name" value="NTP-PPase_HisIE_like"/>
    <property type="match status" value="1"/>
</dbReference>
<dbReference type="Pfam" id="PF01503">
    <property type="entry name" value="PRA-PH"/>
    <property type="match status" value="1"/>
</dbReference>
<dbReference type="RefSeq" id="WP_037357966.1">
    <property type="nucleotide sequence ID" value="NZ_BHZF01000001.1"/>
</dbReference>
<dbReference type="NCBIfam" id="NF000768">
    <property type="entry name" value="PRK00051.1"/>
    <property type="match status" value="1"/>
</dbReference>
<dbReference type="Pfam" id="PF01502">
    <property type="entry name" value="PRA-CH"/>
    <property type="match status" value="1"/>
</dbReference>
<evidence type="ECO:0000313" key="17">
    <source>
        <dbReference type="EMBL" id="RCX05038.1"/>
    </source>
</evidence>
<comment type="catalytic activity">
    <reaction evidence="2 15">
        <text>1-(5-phospho-beta-D-ribosyl)-ATP + H2O = 1-(5-phospho-beta-D-ribosyl)-5'-AMP + diphosphate + H(+)</text>
        <dbReference type="Rhea" id="RHEA:22828"/>
        <dbReference type="ChEBI" id="CHEBI:15377"/>
        <dbReference type="ChEBI" id="CHEBI:15378"/>
        <dbReference type="ChEBI" id="CHEBI:33019"/>
        <dbReference type="ChEBI" id="CHEBI:59457"/>
        <dbReference type="ChEBI" id="CHEBI:73183"/>
        <dbReference type="EC" id="3.6.1.31"/>
    </reaction>
</comment>
<keyword evidence="13 15" id="KW-0368">Histidine biosynthesis</keyword>
<evidence type="ECO:0000256" key="14">
    <source>
        <dbReference type="ARBA" id="ARBA00023268"/>
    </source>
</evidence>
<dbReference type="Gene3D" id="3.10.20.810">
    <property type="entry name" value="Phosphoribosyl-AMP cyclohydrolase"/>
    <property type="match status" value="1"/>
</dbReference>
<comment type="catalytic activity">
    <reaction evidence="1 15">
        <text>1-(5-phospho-beta-D-ribosyl)-5'-AMP + H2O = 1-(5-phospho-beta-D-ribosyl)-5-[(5-phospho-beta-D-ribosylamino)methylideneamino]imidazole-4-carboxamide</text>
        <dbReference type="Rhea" id="RHEA:20049"/>
        <dbReference type="ChEBI" id="CHEBI:15377"/>
        <dbReference type="ChEBI" id="CHEBI:58435"/>
        <dbReference type="ChEBI" id="CHEBI:59457"/>
        <dbReference type="EC" id="3.5.4.19"/>
    </reaction>
</comment>
<evidence type="ECO:0000256" key="11">
    <source>
        <dbReference type="ARBA" id="ARBA00022801"/>
    </source>
</evidence>
<dbReference type="GO" id="GO:0005524">
    <property type="term" value="F:ATP binding"/>
    <property type="evidence" value="ECO:0007669"/>
    <property type="project" value="UniProtKB-KW"/>
</dbReference>
<evidence type="ECO:0000256" key="15">
    <source>
        <dbReference type="HAMAP-Rule" id="MF_01019"/>
    </source>
</evidence>
<dbReference type="HAMAP" id="MF_01020">
    <property type="entry name" value="HisE"/>
    <property type="match status" value="1"/>
</dbReference>
<dbReference type="AlphaFoldDB" id="A0A369A9F4"/>
<organism evidence="17 18">
    <name type="scientific">Schleiferia thermophila</name>
    <dbReference type="NCBI Taxonomy" id="884107"/>
    <lineage>
        <taxon>Bacteria</taxon>
        <taxon>Pseudomonadati</taxon>
        <taxon>Bacteroidota</taxon>
        <taxon>Flavobacteriia</taxon>
        <taxon>Flavobacteriales</taxon>
        <taxon>Schleiferiaceae</taxon>
        <taxon>Schleiferia</taxon>
    </lineage>
</organism>
<feature type="domain" description="Phosphoribosyl-AMP cyclohydrolase" evidence="16">
    <location>
        <begin position="27"/>
        <end position="99"/>
    </location>
</feature>
<dbReference type="GO" id="GO:0004636">
    <property type="term" value="F:phosphoribosyl-ATP diphosphatase activity"/>
    <property type="evidence" value="ECO:0007669"/>
    <property type="project" value="UniProtKB-UniRule"/>
</dbReference>
<accession>A0A369A9F4</accession>
<evidence type="ECO:0000256" key="4">
    <source>
        <dbReference type="ARBA" id="ARBA00005169"/>
    </source>
</evidence>
<dbReference type="InterPro" id="IPR038019">
    <property type="entry name" value="PRib_AMP_CycHydrolase_sf"/>
</dbReference>
<comment type="pathway">
    <text evidence="4 15">Amino-acid biosynthesis; L-histidine biosynthesis; L-histidine from 5-phospho-alpha-D-ribose 1-diphosphate: step 3/9.</text>
</comment>
<evidence type="ECO:0000256" key="1">
    <source>
        <dbReference type="ARBA" id="ARBA00000024"/>
    </source>
</evidence>
<reference evidence="17 18" key="1">
    <citation type="submission" date="2018-07" db="EMBL/GenBank/DDBJ databases">
        <title>Genomic Encyclopedia of Type Strains, Phase IV (KMG-IV): sequencing the most valuable type-strain genomes for metagenomic binning, comparative biology and taxonomic classification.</title>
        <authorList>
            <person name="Goeker M."/>
        </authorList>
    </citation>
    <scope>NUCLEOTIDE SEQUENCE [LARGE SCALE GENOMIC DNA]</scope>
    <source>
        <strain evidence="17 18">DSM 21410</strain>
    </source>
</reference>
<keyword evidence="18" id="KW-1185">Reference proteome</keyword>
<comment type="caution">
    <text evidence="17">The sequence shown here is derived from an EMBL/GenBank/DDBJ whole genome shotgun (WGS) entry which is preliminary data.</text>
</comment>
<evidence type="ECO:0000256" key="2">
    <source>
        <dbReference type="ARBA" id="ARBA00001460"/>
    </source>
</evidence>
<evidence type="ECO:0000256" key="9">
    <source>
        <dbReference type="ARBA" id="ARBA00022605"/>
    </source>
</evidence>
<dbReference type="NCBIfam" id="NF002747">
    <property type="entry name" value="PRK02759.1"/>
    <property type="match status" value="1"/>
</dbReference>
<dbReference type="SUPFAM" id="SSF141734">
    <property type="entry name" value="HisI-like"/>
    <property type="match status" value="1"/>
</dbReference>
<dbReference type="EC" id="3.6.1.31" evidence="15"/>
<dbReference type="NCBIfam" id="TIGR03188">
    <property type="entry name" value="histidine_hisI"/>
    <property type="match status" value="1"/>
</dbReference>
<dbReference type="Proteomes" id="UP000253517">
    <property type="component" value="Unassembled WGS sequence"/>
</dbReference>
<dbReference type="FunFam" id="3.10.20.810:FF:000001">
    <property type="entry name" value="Histidine biosynthesis bifunctional protein HisIE"/>
    <property type="match status" value="1"/>
</dbReference>
<evidence type="ECO:0000256" key="7">
    <source>
        <dbReference type="ARBA" id="ARBA00008299"/>
    </source>
</evidence>
<evidence type="ECO:0000259" key="16">
    <source>
        <dbReference type="Pfam" id="PF01502"/>
    </source>
</evidence>
<feature type="region of interest" description="Phosphoribosyl-AMP cyclohydrolase" evidence="15">
    <location>
        <begin position="1"/>
        <end position="106"/>
    </location>
</feature>
<name>A0A369A9F4_9FLAO</name>
<evidence type="ECO:0000313" key="18">
    <source>
        <dbReference type="Proteomes" id="UP000253517"/>
    </source>
</evidence>
<dbReference type="Gene3D" id="1.10.287.1080">
    <property type="entry name" value="MazG-like"/>
    <property type="match status" value="1"/>
</dbReference>
<protein>
    <recommendedName>
        <fullName evidence="15">Histidine biosynthesis bifunctional protein HisIE</fullName>
    </recommendedName>
    <domain>
        <recommendedName>
            <fullName evidence="15">Phosphoribosyl-AMP cyclohydrolase</fullName>
            <shortName evidence="15">PRA-CH</shortName>
            <ecNumber evidence="15">3.5.4.19</ecNumber>
        </recommendedName>
    </domain>
    <domain>
        <recommendedName>
            <fullName evidence="15">Phosphoribosyl-ATP pyrophosphatase</fullName>
            <shortName evidence="15">PRA-PH</shortName>
            <ecNumber evidence="15">3.6.1.31</ecNumber>
        </recommendedName>
    </domain>
</protein>
<dbReference type="InterPro" id="IPR021130">
    <property type="entry name" value="PRib-ATP_PPHydrolase-like"/>
</dbReference>
<dbReference type="GO" id="GO:0004635">
    <property type="term" value="F:phosphoribosyl-AMP cyclohydrolase activity"/>
    <property type="evidence" value="ECO:0007669"/>
    <property type="project" value="UniProtKB-UniRule"/>
</dbReference>
<dbReference type="InterPro" id="IPR023019">
    <property type="entry name" value="His_synth_HisIE"/>
</dbReference>
<sequence>MKPNFDKYMDGLVPAIVQDHLTGTVLMLGYMNEEAWVKTLETEMVTFYSRSKSRLWTKGETSGNILKVKNVMLDCDKDCLLVLAEPEGPICHTGTMSCFGDEGNSFLYELENIIAKRRLQPETHSYTADLFARGLPGIAQKVGEEAVELVIESVSNNADDTFLHEAADLLFHFLILLQSKGRNLKHVISVLENRHMAKEGAKNS</sequence>
<evidence type="ECO:0000256" key="13">
    <source>
        <dbReference type="ARBA" id="ARBA00023102"/>
    </source>
</evidence>
<dbReference type="PANTHER" id="PTHR42945">
    <property type="entry name" value="HISTIDINE BIOSYNTHESIS BIFUNCTIONAL PROTEIN"/>
    <property type="match status" value="1"/>
</dbReference>
<evidence type="ECO:0000256" key="10">
    <source>
        <dbReference type="ARBA" id="ARBA00022741"/>
    </source>
</evidence>
<dbReference type="HAMAP" id="MF_01019">
    <property type="entry name" value="HisIE"/>
    <property type="match status" value="1"/>
</dbReference>
<comment type="subcellular location">
    <subcellularLocation>
        <location evidence="3 15">Cytoplasm</location>
    </subcellularLocation>
</comment>
<keyword evidence="9 15" id="KW-0028">Amino-acid biosynthesis</keyword>
<comment type="similarity">
    <text evidence="6 15">In the C-terminal section; belongs to the PRA-PH family.</text>
</comment>
<evidence type="ECO:0000256" key="6">
    <source>
        <dbReference type="ARBA" id="ARBA00007731"/>
    </source>
</evidence>
<keyword evidence="11 15" id="KW-0378">Hydrolase</keyword>
<gene>
    <name evidence="15" type="primary">hisI</name>
    <name evidence="15" type="synonym">hisIE</name>
    <name evidence="17" type="ORF">DES35_101317</name>
</gene>
<comment type="pathway">
    <text evidence="5 15">Amino-acid biosynthesis; L-histidine biosynthesis; L-histidine from 5-phospho-alpha-D-ribose 1-diphosphate: step 2/9.</text>
</comment>
<dbReference type="InterPro" id="IPR002496">
    <property type="entry name" value="PRib_AMP_CycHydrolase_dom"/>
</dbReference>
<evidence type="ECO:0000256" key="8">
    <source>
        <dbReference type="ARBA" id="ARBA00022490"/>
    </source>
</evidence>
<dbReference type="UniPathway" id="UPA00031">
    <property type="reaction ID" value="UER00007"/>
</dbReference>
<keyword evidence="14 15" id="KW-0511">Multifunctional enzyme</keyword>
<proteinExistence type="inferred from homology"/>
<comment type="similarity">
    <text evidence="7 15">In the N-terminal section; belongs to the PRA-CH family.</text>
</comment>
<feature type="region of interest" description="Phosphoribosyl-ATP pyrophosphohydrolase" evidence="15">
    <location>
        <begin position="107"/>
        <end position="204"/>
    </location>
</feature>
<keyword evidence="10 15" id="KW-0547">Nucleotide-binding</keyword>
<dbReference type="PANTHER" id="PTHR42945:SF9">
    <property type="entry name" value="HISTIDINE BIOSYNTHESIS BIFUNCTIONAL PROTEIN HISIE"/>
    <property type="match status" value="1"/>
</dbReference>
<dbReference type="InterPro" id="IPR008179">
    <property type="entry name" value="HisE"/>
</dbReference>
<keyword evidence="12 15" id="KW-0067">ATP-binding</keyword>